<evidence type="ECO:0000256" key="3">
    <source>
        <dbReference type="ARBA" id="ARBA00022908"/>
    </source>
</evidence>
<dbReference type="Gene3D" id="1.10.443.10">
    <property type="entry name" value="Intergrase catalytic core"/>
    <property type="match status" value="1"/>
</dbReference>
<dbReference type="PROSITE" id="PS51900">
    <property type="entry name" value="CB"/>
    <property type="match status" value="1"/>
</dbReference>
<dbReference type="InterPro" id="IPR013762">
    <property type="entry name" value="Integrase-like_cat_sf"/>
</dbReference>
<accession>A0A1S8L5I1</accession>
<dbReference type="InterPro" id="IPR002104">
    <property type="entry name" value="Integrase_catalytic"/>
</dbReference>
<dbReference type="SUPFAM" id="SSF56349">
    <property type="entry name" value="DNA breaking-rejoining enzymes"/>
    <property type="match status" value="1"/>
</dbReference>
<dbReference type="Gene3D" id="1.10.150.130">
    <property type="match status" value="1"/>
</dbReference>
<dbReference type="GO" id="GO:0003677">
    <property type="term" value="F:DNA binding"/>
    <property type="evidence" value="ECO:0007669"/>
    <property type="project" value="UniProtKB-UniRule"/>
</dbReference>
<name>A0A1S8L5I1_9CLOT</name>
<evidence type="ECO:0000256" key="1">
    <source>
        <dbReference type="ARBA" id="ARBA00003283"/>
    </source>
</evidence>
<dbReference type="InterPro" id="IPR004107">
    <property type="entry name" value="Integrase_SAM-like_N"/>
</dbReference>
<keyword evidence="5" id="KW-0233">DNA recombination</keyword>
<dbReference type="AlphaFoldDB" id="A0A1S8L5I1"/>
<dbReference type="GO" id="GO:0006310">
    <property type="term" value="P:DNA recombination"/>
    <property type="evidence" value="ECO:0007669"/>
    <property type="project" value="UniProtKB-KW"/>
</dbReference>
<proteinExistence type="inferred from homology"/>
<evidence type="ECO:0000256" key="5">
    <source>
        <dbReference type="ARBA" id="ARBA00023172"/>
    </source>
</evidence>
<dbReference type="CDD" id="cd00397">
    <property type="entry name" value="DNA_BRE_C"/>
    <property type="match status" value="1"/>
</dbReference>
<dbReference type="PANTHER" id="PTHR30349">
    <property type="entry name" value="PHAGE INTEGRASE-RELATED"/>
    <property type="match status" value="1"/>
</dbReference>
<dbReference type="STRING" id="84029.CROST_22750"/>
<dbReference type="InterPro" id="IPR010998">
    <property type="entry name" value="Integrase_recombinase_N"/>
</dbReference>
<dbReference type="PANTHER" id="PTHR30349:SF41">
    <property type="entry name" value="INTEGRASE_RECOMBINASE PROTEIN MJ0367-RELATED"/>
    <property type="match status" value="1"/>
</dbReference>
<comment type="similarity">
    <text evidence="2">Belongs to the 'phage' integrase family.</text>
</comment>
<organism evidence="6 7">
    <name type="scientific">Clostridium felsineum</name>
    <dbReference type="NCBI Taxonomy" id="36839"/>
    <lineage>
        <taxon>Bacteria</taxon>
        <taxon>Bacillati</taxon>
        <taxon>Bacillota</taxon>
        <taxon>Clostridia</taxon>
        <taxon>Eubacteriales</taxon>
        <taxon>Clostridiaceae</taxon>
        <taxon>Clostridium</taxon>
    </lineage>
</organism>
<sequence>MENLNVLEQFTDYLIENDKNTNTIESYLSDIKQFFLFYKKDIKDLNKLDIKKYTQKLKNEGLKISTMQRKLVALNQLIIFSNEMLNLNIAVKIKQLKTEKQYFINDMMEINDLKRIIKAAIKKNDVRAVTVFYTLFYTGARVSEMLQIKVKDIDKNSITILGKGNKYRELLIPKKLQVQWQKYLECRENSSEFLFTGQRGSITRQTIHNDIKKYTGLARGIDKSIAHAHAFRHLYAKSLTDLGINPITIAQLLGHSLTVTGLYISQSKKELLKTINKLDIDKM</sequence>
<gene>
    <name evidence="6" type="primary">xerD_1</name>
    <name evidence="6" type="ORF">CROST_023720</name>
</gene>
<dbReference type="InterPro" id="IPR044068">
    <property type="entry name" value="CB"/>
</dbReference>
<keyword evidence="3" id="KW-0229">DNA integration</keyword>
<keyword evidence="4" id="KW-0238">DNA-binding</keyword>
<dbReference type="InterPro" id="IPR011010">
    <property type="entry name" value="DNA_brk_join_enz"/>
</dbReference>
<dbReference type="GO" id="GO:0015074">
    <property type="term" value="P:DNA integration"/>
    <property type="evidence" value="ECO:0007669"/>
    <property type="project" value="UniProtKB-KW"/>
</dbReference>
<dbReference type="Pfam" id="PF02899">
    <property type="entry name" value="Phage_int_SAM_1"/>
    <property type="match status" value="1"/>
</dbReference>
<evidence type="ECO:0000313" key="6">
    <source>
        <dbReference type="EMBL" id="URZ11655.1"/>
    </source>
</evidence>
<evidence type="ECO:0000256" key="4">
    <source>
        <dbReference type="ARBA" id="ARBA00023125"/>
    </source>
</evidence>
<dbReference type="PROSITE" id="PS51898">
    <property type="entry name" value="TYR_RECOMBINASE"/>
    <property type="match status" value="1"/>
</dbReference>
<comment type="function">
    <text evidence="1">Site-specific tyrosine recombinase, which acts by catalyzing the cutting and rejoining of the recombining DNA molecules.</text>
</comment>
<keyword evidence="7" id="KW-1185">Reference proteome</keyword>
<dbReference type="RefSeq" id="WP_077833349.1">
    <property type="nucleotide sequence ID" value="NZ_CP096983.1"/>
</dbReference>
<evidence type="ECO:0000313" key="7">
    <source>
        <dbReference type="Proteomes" id="UP000190951"/>
    </source>
</evidence>
<dbReference type="Proteomes" id="UP000190951">
    <property type="component" value="Chromosome"/>
</dbReference>
<dbReference type="InterPro" id="IPR050090">
    <property type="entry name" value="Tyrosine_recombinase_XerCD"/>
</dbReference>
<evidence type="ECO:0000256" key="2">
    <source>
        <dbReference type="ARBA" id="ARBA00008857"/>
    </source>
</evidence>
<reference evidence="6 7" key="1">
    <citation type="submission" date="2022-04" db="EMBL/GenBank/DDBJ databases">
        <title>Genome sequence of C. roseum typestrain.</title>
        <authorList>
            <person name="Poehlein A."/>
            <person name="Schoch T."/>
            <person name="Duerre P."/>
            <person name="Daniel R."/>
        </authorList>
    </citation>
    <scope>NUCLEOTIDE SEQUENCE [LARGE SCALE GENOMIC DNA]</scope>
    <source>
        <strain evidence="6 7">DSM 7320</strain>
    </source>
</reference>
<dbReference type="KEGG" id="crw:CROST_023720"/>
<protein>
    <submittedName>
        <fullName evidence="6">Tyrosine recombinase XerD</fullName>
    </submittedName>
</protein>
<dbReference type="EMBL" id="CP096983">
    <property type="protein sequence ID" value="URZ11655.1"/>
    <property type="molecule type" value="Genomic_DNA"/>
</dbReference>
<dbReference type="Pfam" id="PF00589">
    <property type="entry name" value="Phage_integrase"/>
    <property type="match status" value="1"/>
</dbReference>